<dbReference type="PATRIC" id="fig|1335616.4.peg.889"/>
<dbReference type="Pfam" id="PF00535">
    <property type="entry name" value="Glycos_transf_2"/>
    <property type="match status" value="1"/>
</dbReference>
<dbReference type="STRING" id="1335616.WDC_0889"/>
<dbReference type="InterPro" id="IPR029044">
    <property type="entry name" value="Nucleotide-diphossugar_trans"/>
</dbReference>
<organism evidence="4 5">
    <name type="scientific">Paucilactobacillus wasatchensis</name>
    <dbReference type="NCBI Taxonomy" id="1335616"/>
    <lineage>
        <taxon>Bacteria</taxon>
        <taxon>Bacillati</taxon>
        <taxon>Bacillota</taxon>
        <taxon>Bacilli</taxon>
        <taxon>Lactobacillales</taxon>
        <taxon>Lactobacillaceae</taxon>
        <taxon>Paucilactobacillus</taxon>
    </lineage>
</organism>
<keyword evidence="1" id="KW-0328">Glycosyltransferase</keyword>
<dbReference type="Proteomes" id="UP000032279">
    <property type="component" value="Unassembled WGS sequence"/>
</dbReference>
<feature type="domain" description="Glycosyltransferase 2-like" evidence="3">
    <location>
        <begin position="6"/>
        <end position="132"/>
    </location>
</feature>
<protein>
    <submittedName>
        <fullName evidence="4">Glycosyltransferase involved in cell wall biogenesis</fullName>
    </submittedName>
</protein>
<dbReference type="OrthoDB" id="396512at2"/>
<dbReference type="CDD" id="cd00761">
    <property type="entry name" value="Glyco_tranf_GTA_type"/>
    <property type="match status" value="1"/>
</dbReference>
<dbReference type="InterPro" id="IPR001173">
    <property type="entry name" value="Glyco_trans_2-like"/>
</dbReference>
<dbReference type="SUPFAM" id="SSF53448">
    <property type="entry name" value="Nucleotide-diphospho-sugar transferases"/>
    <property type="match status" value="1"/>
</dbReference>
<dbReference type="RefSeq" id="WP_044010606.1">
    <property type="nucleotide sequence ID" value="NZ_AWTT01000017.1"/>
</dbReference>
<name>A0A0D1A755_9LACO</name>
<reference evidence="4 5" key="1">
    <citation type="submission" date="2013-08" db="EMBL/GenBank/DDBJ databases">
        <title>Lactobacillus wasatchii sp. WDC04, a late gas producing bacteria isolated from aged chedder cheese.</title>
        <authorList>
            <person name="Oberg C.J."/>
            <person name="Culumber M."/>
            <person name="McMahon D.J."/>
            <person name="Broadbent J.R."/>
            <person name="Oberg T.S."/>
            <person name="Ortaki F."/>
        </authorList>
    </citation>
    <scope>NUCLEOTIDE SEQUENCE [LARGE SCALE GENOMIC DNA]</scope>
    <source>
        <strain evidence="4 5">WDC04</strain>
    </source>
</reference>
<dbReference type="Gene3D" id="3.90.550.10">
    <property type="entry name" value="Spore Coat Polysaccharide Biosynthesis Protein SpsA, Chain A"/>
    <property type="match status" value="1"/>
</dbReference>
<evidence type="ECO:0000256" key="1">
    <source>
        <dbReference type="ARBA" id="ARBA00022676"/>
    </source>
</evidence>
<evidence type="ECO:0000313" key="5">
    <source>
        <dbReference type="Proteomes" id="UP000032279"/>
    </source>
</evidence>
<proteinExistence type="predicted"/>
<accession>A0A0D1A755</accession>
<sequence>MDKLVSVIIPVYNVADYLQQIIDDLVKQELINFEVLLIDDGSTDGSGDLCDSIASQSPLHVRVIHQKNGGLSAARNKGIEAAKGRYLTFIDPDDRINSNFLSYLFALIQKSNCSMSVCSHMIVRGGKKSLGTDNSVEYDIVTADSFIEGLLYRQRYDTSAWAKMYDERLFRDVRFPVGTLYEDLGTTYKLAIKAEKICVGNQANYFYLIRDKSITNAKFSNNQLDFIEVTQQMKSEVDKLYPALISATAERLVFSYISTLTKTFNSQQNKDLKAVQVKLVDFIIKNKKDIINNSKSSIRDKLSVYLLMTVRLTGFRVFWKCYEGLRRI</sequence>
<dbReference type="AlphaFoldDB" id="A0A0D1A755"/>
<dbReference type="EMBL" id="AWTT01000017">
    <property type="protein sequence ID" value="KIS03517.1"/>
    <property type="molecule type" value="Genomic_DNA"/>
</dbReference>
<evidence type="ECO:0000256" key="2">
    <source>
        <dbReference type="ARBA" id="ARBA00022679"/>
    </source>
</evidence>
<gene>
    <name evidence="4" type="ORF">WDC_0889</name>
</gene>
<keyword evidence="2 4" id="KW-0808">Transferase</keyword>
<dbReference type="GO" id="GO:0016757">
    <property type="term" value="F:glycosyltransferase activity"/>
    <property type="evidence" value="ECO:0007669"/>
    <property type="project" value="UniProtKB-KW"/>
</dbReference>
<comment type="caution">
    <text evidence="4">The sequence shown here is derived from an EMBL/GenBank/DDBJ whole genome shotgun (WGS) entry which is preliminary data.</text>
</comment>
<dbReference type="PANTHER" id="PTHR22916:SF51">
    <property type="entry name" value="GLYCOSYLTRANSFERASE EPSH-RELATED"/>
    <property type="match status" value="1"/>
</dbReference>
<dbReference type="PANTHER" id="PTHR22916">
    <property type="entry name" value="GLYCOSYLTRANSFERASE"/>
    <property type="match status" value="1"/>
</dbReference>
<evidence type="ECO:0000313" key="4">
    <source>
        <dbReference type="EMBL" id="KIS03517.1"/>
    </source>
</evidence>
<evidence type="ECO:0000259" key="3">
    <source>
        <dbReference type="Pfam" id="PF00535"/>
    </source>
</evidence>
<keyword evidence="5" id="KW-1185">Reference proteome</keyword>